<dbReference type="Gene3D" id="1.20.1260.10">
    <property type="match status" value="1"/>
</dbReference>
<dbReference type="InterPro" id="IPR008331">
    <property type="entry name" value="Ferritin_DPS_dom"/>
</dbReference>
<dbReference type="PANTHER" id="PTHR42932">
    <property type="entry name" value="GENERAL STRESS PROTEIN 20U"/>
    <property type="match status" value="1"/>
</dbReference>
<evidence type="ECO:0000256" key="2">
    <source>
        <dbReference type="RuleBase" id="RU003875"/>
    </source>
</evidence>
<accession>A0A934PJ56</accession>
<dbReference type="SUPFAM" id="SSF47240">
    <property type="entry name" value="Ferritin-like"/>
    <property type="match status" value="1"/>
</dbReference>
<evidence type="ECO:0000256" key="1">
    <source>
        <dbReference type="ARBA" id="ARBA00009497"/>
    </source>
</evidence>
<protein>
    <submittedName>
        <fullName evidence="4">DNA starvation/stationary phase protection protein</fullName>
    </submittedName>
</protein>
<evidence type="ECO:0000313" key="4">
    <source>
        <dbReference type="EMBL" id="MBK0369086.1"/>
    </source>
</evidence>
<dbReference type="PROSITE" id="PS00818">
    <property type="entry name" value="DPS_1"/>
    <property type="match status" value="1"/>
</dbReference>
<dbReference type="Proteomes" id="UP000609172">
    <property type="component" value="Unassembled WGS sequence"/>
</dbReference>
<sequence length="157" mass="18175">MKPNIGITQKELKKSTSLLNVLLSNEMTLYVKTRKFHWNIGGNSFMELHKLFEGQYNALEAIIDEVAERINKLGEKTIGTMKEFLDHTTLKESPNTYPNQKEMLAELLDNHEHIITEIRESLSVYEEEANDAGTTDFVTGIMQKHETMAWIIRRYLS</sequence>
<dbReference type="AlphaFoldDB" id="A0A934PJ56"/>
<gene>
    <name evidence="4" type="ORF">I5M07_04485</name>
</gene>
<dbReference type="EMBL" id="JAEHFV010000001">
    <property type="protein sequence ID" value="MBK0369086.1"/>
    <property type="molecule type" value="Genomic_DNA"/>
</dbReference>
<dbReference type="InterPro" id="IPR012347">
    <property type="entry name" value="Ferritin-like"/>
</dbReference>
<comment type="caution">
    <text evidence="4">The sequence shown here is derived from an EMBL/GenBank/DDBJ whole genome shotgun (WGS) entry which is preliminary data.</text>
</comment>
<name>A0A934PJ56_9FLAO</name>
<dbReference type="PIRSF" id="PIRSF005900">
    <property type="entry name" value="Dps"/>
    <property type="match status" value="1"/>
</dbReference>
<proteinExistence type="inferred from homology"/>
<evidence type="ECO:0000313" key="5">
    <source>
        <dbReference type="Proteomes" id="UP000609172"/>
    </source>
</evidence>
<comment type="similarity">
    <text evidence="1 2">Belongs to the Dps family.</text>
</comment>
<dbReference type="PANTHER" id="PTHR42932:SF3">
    <property type="entry name" value="DNA PROTECTION DURING STARVATION PROTEIN"/>
    <property type="match status" value="1"/>
</dbReference>
<keyword evidence="5" id="KW-1185">Reference proteome</keyword>
<dbReference type="InterPro" id="IPR002177">
    <property type="entry name" value="DPS_DNA-bd"/>
</dbReference>
<reference evidence="4" key="1">
    <citation type="submission" date="2020-12" db="EMBL/GenBank/DDBJ databases">
        <title>Bacterial novel species Flavobacterium sp. SE-1-e isolated from soil.</title>
        <authorList>
            <person name="Jung H.-Y."/>
        </authorList>
    </citation>
    <scope>NUCLEOTIDE SEQUENCE</scope>
    <source>
        <strain evidence="4">SE-1-e</strain>
    </source>
</reference>
<dbReference type="RefSeq" id="WP_200104996.1">
    <property type="nucleotide sequence ID" value="NZ_JAEHFV010000001.1"/>
</dbReference>
<dbReference type="GO" id="GO:0008199">
    <property type="term" value="F:ferric iron binding"/>
    <property type="evidence" value="ECO:0007669"/>
    <property type="project" value="InterPro"/>
</dbReference>
<dbReference type="InterPro" id="IPR023188">
    <property type="entry name" value="DPS_DNA-bd_CS"/>
</dbReference>
<dbReference type="GO" id="GO:0016722">
    <property type="term" value="F:oxidoreductase activity, acting on metal ions"/>
    <property type="evidence" value="ECO:0007669"/>
    <property type="project" value="InterPro"/>
</dbReference>
<feature type="domain" description="Ferritin/DPS" evidence="3">
    <location>
        <begin position="18"/>
        <end position="156"/>
    </location>
</feature>
<organism evidence="4 5">
    <name type="scientific">Flavobacterium agrisoli</name>
    <dbReference type="NCBI Taxonomy" id="2793066"/>
    <lineage>
        <taxon>Bacteria</taxon>
        <taxon>Pseudomonadati</taxon>
        <taxon>Bacteroidota</taxon>
        <taxon>Flavobacteriia</taxon>
        <taxon>Flavobacteriales</taxon>
        <taxon>Flavobacteriaceae</taxon>
        <taxon>Flavobacterium</taxon>
    </lineage>
</organism>
<dbReference type="CDD" id="cd01043">
    <property type="entry name" value="DPS"/>
    <property type="match status" value="1"/>
</dbReference>
<dbReference type="PRINTS" id="PR01346">
    <property type="entry name" value="HELNAPAPROT"/>
</dbReference>
<evidence type="ECO:0000259" key="3">
    <source>
        <dbReference type="Pfam" id="PF00210"/>
    </source>
</evidence>
<dbReference type="InterPro" id="IPR009078">
    <property type="entry name" value="Ferritin-like_SF"/>
</dbReference>
<dbReference type="Pfam" id="PF00210">
    <property type="entry name" value="Ferritin"/>
    <property type="match status" value="1"/>
</dbReference>